<gene>
    <name evidence="1" type="ORF">L2E82_10614</name>
</gene>
<dbReference type="EMBL" id="CM042010">
    <property type="protein sequence ID" value="KAI3780629.1"/>
    <property type="molecule type" value="Genomic_DNA"/>
</dbReference>
<name>A0ACB9GAV3_CICIN</name>
<organism evidence="1 2">
    <name type="scientific">Cichorium intybus</name>
    <name type="common">Chicory</name>
    <dbReference type="NCBI Taxonomy" id="13427"/>
    <lineage>
        <taxon>Eukaryota</taxon>
        <taxon>Viridiplantae</taxon>
        <taxon>Streptophyta</taxon>
        <taxon>Embryophyta</taxon>
        <taxon>Tracheophyta</taxon>
        <taxon>Spermatophyta</taxon>
        <taxon>Magnoliopsida</taxon>
        <taxon>eudicotyledons</taxon>
        <taxon>Gunneridae</taxon>
        <taxon>Pentapetalae</taxon>
        <taxon>asterids</taxon>
        <taxon>campanulids</taxon>
        <taxon>Asterales</taxon>
        <taxon>Asteraceae</taxon>
        <taxon>Cichorioideae</taxon>
        <taxon>Cichorieae</taxon>
        <taxon>Cichoriinae</taxon>
        <taxon>Cichorium</taxon>
    </lineage>
</organism>
<sequence>MEGNNSIWQERKTLHDQSTWVPLAEVQLDEKLRYQEMPEKILEKKVKKLRNKEVGLVKVQWRHHRGSDVTWEAGGEMRVKYPYLFQEIPRTESFEGAGNTGRVGGTQVVFRSRANRGYSVEKTRTVFYKPGPCFVNRGKQRIFNFVETRAVFYEPGPCYAHRSSIIQELKLGFDSLRLKAKARQEHTRGAGVPHIDSTIGSGSADHGKRITEG</sequence>
<accession>A0ACB9GAV3</accession>
<evidence type="ECO:0000313" key="1">
    <source>
        <dbReference type="EMBL" id="KAI3780629.1"/>
    </source>
</evidence>
<comment type="caution">
    <text evidence="1">The sequence shown here is derived from an EMBL/GenBank/DDBJ whole genome shotgun (WGS) entry which is preliminary data.</text>
</comment>
<protein>
    <submittedName>
        <fullName evidence="1">Uncharacterized protein</fullName>
    </submittedName>
</protein>
<keyword evidence="2" id="KW-1185">Reference proteome</keyword>
<evidence type="ECO:0000313" key="2">
    <source>
        <dbReference type="Proteomes" id="UP001055811"/>
    </source>
</evidence>
<reference evidence="1 2" key="2">
    <citation type="journal article" date="2022" name="Mol. Ecol. Resour.">
        <title>The genomes of chicory, endive, great burdock and yacon provide insights into Asteraceae paleo-polyploidization history and plant inulin production.</title>
        <authorList>
            <person name="Fan W."/>
            <person name="Wang S."/>
            <person name="Wang H."/>
            <person name="Wang A."/>
            <person name="Jiang F."/>
            <person name="Liu H."/>
            <person name="Zhao H."/>
            <person name="Xu D."/>
            <person name="Zhang Y."/>
        </authorList>
    </citation>
    <scope>NUCLEOTIDE SEQUENCE [LARGE SCALE GENOMIC DNA]</scope>
    <source>
        <strain evidence="2">cv. Punajuju</strain>
        <tissue evidence="1">Leaves</tissue>
    </source>
</reference>
<reference evidence="2" key="1">
    <citation type="journal article" date="2022" name="Mol. Ecol. Resour.">
        <title>The genomes of chicory, endive, great burdock and yacon provide insights into Asteraceae palaeo-polyploidization history and plant inulin production.</title>
        <authorList>
            <person name="Fan W."/>
            <person name="Wang S."/>
            <person name="Wang H."/>
            <person name="Wang A."/>
            <person name="Jiang F."/>
            <person name="Liu H."/>
            <person name="Zhao H."/>
            <person name="Xu D."/>
            <person name="Zhang Y."/>
        </authorList>
    </citation>
    <scope>NUCLEOTIDE SEQUENCE [LARGE SCALE GENOMIC DNA]</scope>
    <source>
        <strain evidence="2">cv. Punajuju</strain>
    </source>
</reference>
<proteinExistence type="predicted"/>
<dbReference type="Proteomes" id="UP001055811">
    <property type="component" value="Linkage Group LG02"/>
</dbReference>